<reference evidence="1" key="1">
    <citation type="submission" date="2023-11" db="EMBL/GenBank/DDBJ databases">
        <title>Genome assemblies of two species of porcelain crab, Petrolisthes cinctipes and Petrolisthes manimaculis (Anomura: Porcellanidae).</title>
        <authorList>
            <person name="Angst P."/>
        </authorList>
    </citation>
    <scope>NUCLEOTIDE SEQUENCE</scope>
    <source>
        <strain evidence="1">PB745_02</strain>
        <tissue evidence="1">Gill</tissue>
    </source>
</reference>
<keyword evidence="2" id="KW-1185">Reference proteome</keyword>
<dbReference type="Proteomes" id="UP001292094">
    <property type="component" value="Unassembled WGS sequence"/>
</dbReference>
<sequence>SPRALPSGCPCPCLTGVEMTLRVRGCRGGQPCPSEPTSPPFILLPHTRPAPPSESFLTVAAASYTG</sequence>
<name>A0AAE1NV53_9EUCA</name>
<proteinExistence type="predicted"/>
<evidence type="ECO:0000313" key="2">
    <source>
        <dbReference type="Proteomes" id="UP001292094"/>
    </source>
</evidence>
<evidence type="ECO:0000313" key="1">
    <source>
        <dbReference type="EMBL" id="KAK4295917.1"/>
    </source>
</evidence>
<feature type="non-terminal residue" evidence="1">
    <location>
        <position position="1"/>
    </location>
</feature>
<accession>A0AAE1NV53</accession>
<protein>
    <submittedName>
        <fullName evidence="1">Uncharacterized protein</fullName>
    </submittedName>
</protein>
<organism evidence="1 2">
    <name type="scientific">Petrolisthes manimaculis</name>
    <dbReference type="NCBI Taxonomy" id="1843537"/>
    <lineage>
        <taxon>Eukaryota</taxon>
        <taxon>Metazoa</taxon>
        <taxon>Ecdysozoa</taxon>
        <taxon>Arthropoda</taxon>
        <taxon>Crustacea</taxon>
        <taxon>Multicrustacea</taxon>
        <taxon>Malacostraca</taxon>
        <taxon>Eumalacostraca</taxon>
        <taxon>Eucarida</taxon>
        <taxon>Decapoda</taxon>
        <taxon>Pleocyemata</taxon>
        <taxon>Anomura</taxon>
        <taxon>Galatheoidea</taxon>
        <taxon>Porcellanidae</taxon>
        <taxon>Petrolisthes</taxon>
    </lineage>
</organism>
<dbReference type="EMBL" id="JAWZYT010003970">
    <property type="protein sequence ID" value="KAK4295917.1"/>
    <property type="molecule type" value="Genomic_DNA"/>
</dbReference>
<comment type="caution">
    <text evidence="1">The sequence shown here is derived from an EMBL/GenBank/DDBJ whole genome shotgun (WGS) entry which is preliminary data.</text>
</comment>
<gene>
    <name evidence="1" type="ORF">Pmani_031548</name>
</gene>
<dbReference type="AlphaFoldDB" id="A0AAE1NV53"/>